<dbReference type="InterPro" id="IPR013249">
    <property type="entry name" value="RNA_pol_sigma70_r4_t2"/>
</dbReference>
<dbReference type="InterPro" id="IPR013325">
    <property type="entry name" value="RNA_pol_sigma_r2"/>
</dbReference>
<dbReference type="InterPro" id="IPR014284">
    <property type="entry name" value="RNA_pol_sigma-70_dom"/>
</dbReference>
<evidence type="ECO:0000313" key="8">
    <source>
        <dbReference type="EMBL" id="GAA1970383.1"/>
    </source>
</evidence>
<evidence type="ECO:0000259" key="6">
    <source>
        <dbReference type="Pfam" id="PF04542"/>
    </source>
</evidence>
<protein>
    <submittedName>
        <fullName evidence="8">SigE family RNA polymerase sigma factor</fullName>
    </submittedName>
</protein>
<dbReference type="CDD" id="cd06171">
    <property type="entry name" value="Sigma70_r4"/>
    <property type="match status" value="1"/>
</dbReference>
<keyword evidence="3" id="KW-0731">Sigma factor</keyword>
<comment type="caution">
    <text evidence="8">The sequence shown here is derived from an EMBL/GenBank/DDBJ whole genome shotgun (WGS) entry which is preliminary data.</text>
</comment>
<evidence type="ECO:0000313" key="9">
    <source>
        <dbReference type="Proteomes" id="UP001499854"/>
    </source>
</evidence>
<dbReference type="InterPro" id="IPR039425">
    <property type="entry name" value="RNA_pol_sigma-70-like"/>
</dbReference>
<name>A0ABN2RJT0_9ACTN</name>
<dbReference type="SUPFAM" id="SSF88659">
    <property type="entry name" value="Sigma3 and sigma4 domains of RNA polymerase sigma factors"/>
    <property type="match status" value="1"/>
</dbReference>
<keyword evidence="4" id="KW-0238">DNA-binding</keyword>
<reference evidence="8 9" key="1">
    <citation type="journal article" date="2019" name="Int. J. Syst. Evol. Microbiol.">
        <title>The Global Catalogue of Microorganisms (GCM) 10K type strain sequencing project: providing services to taxonomists for standard genome sequencing and annotation.</title>
        <authorList>
            <consortium name="The Broad Institute Genomics Platform"/>
            <consortium name="The Broad Institute Genome Sequencing Center for Infectious Disease"/>
            <person name="Wu L."/>
            <person name="Ma J."/>
        </authorList>
    </citation>
    <scope>NUCLEOTIDE SEQUENCE [LARGE SCALE GENOMIC DNA]</scope>
    <source>
        <strain evidence="8 9">JCM 16013</strain>
    </source>
</reference>
<dbReference type="EMBL" id="BAAAQM010000016">
    <property type="protein sequence ID" value="GAA1970383.1"/>
    <property type="molecule type" value="Genomic_DNA"/>
</dbReference>
<dbReference type="InterPro" id="IPR013324">
    <property type="entry name" value="RNA_pol_sigma_r3/r4-like"/>
</dbReference>
<dbReference type="Gene3D" id="1.10.1740.10">
    <property type="match status" value="1"/>
</dbReference>
<dbReference type="InterPro" id="IPR036388">
    <property type="entry name" value="WH-like_DNA-bd_sf"/>
</dbReference>
<dbReference type="InterPro" id="IPR007627">
    <property type="entry name" value="RNA_pol_sigma70_r2"/>
</dbReference>
<evidence type="ECO:0000256" key="3">
    <source>
        <dbReference type="ARBA" id="ARBA00023082"/>
    </source>
</evidence>
<dbReference type="PANTHER" id="PTHR43133:SF50">
    <property type="entry name" value="ECF RNA POLYMERASE SIGMA FACTOR SIGM"/>
    <property type="match status" value="1"/>
</dbReference>
<feature type="domain" description="RNA polymerase sigma factor 70 region 4 type 2" evidence="7">
    <location>
        <begin position="104"/>
        <end position="154"/>
    </location>
</feature>
<dbReference type="NCBIfam" id="TIGR02937">
    <property type="entry name" value="sigma70-ECF"/>
    <property type="match status" value="1"/>
</dbReference>
<proteinExistence type="inferred from homology"/>
<evidence type="ECO:0000256" key="2">
    <source>
        <dbReference type="ARBA" id="ARBA00023015"/>
    </source>
</evidence>
<dbReference type="RefSeq" id="WP_344657791.1">
    <property type="nucleotide sequence ID" value="NZ_BAAAQM010000016.1"/>
</dbReference>
<dbReference type="PANTHER" id="PTHR43133">
    <property type="entry name" value="RNA POLYMERASE ECF-TYPE SIGMA FACTO"/>
    <property type="match status" value="1"/>
</dbReference>
<keyword evidence="2" id="KW-0805">Transcription regulation</keyword>
<dbReference type="InterPro" id="IPR014325">
    <property type="entry name" value="RNA_pol_sigma-E_actinobac"/>
</dbReference>
<sequence length="172" mass="19059">MGSGRTEADFEAFYAASSRRLLGHVYAMVGDLAEAEDALQEAYARAWQRWRRVGAYEDPEGWVRTVAYRIAVSAWRRGANRLRAHMRGARPDEVPGVSPDRLVVIAALRAIPAEQRRVIVLHHLVGLTVEEISAETGTPSGTVKSRLARGRRALAGHVSEYADELQEAMTHV</sequence>
<keyword evidence="9" id="KW-1185">Reference proteome</keyword>
<accession>A0ABN2RJT0</accession>
<keyword evidence="5" id="KW-0804">Transcription</keyword>
<dbReference type="NCBIfam" id="TIGR02983">
    <property type="entry name" value="SigE-fam_strep"/>
    <property type="match status" value="1"/>
</dbReference>
<dbReference type="Pfam" id="PF04542">
    <property type="entry name" value="Sigma70_r2"/>
    <property type="match status" value="1"/>
</dbReference>
<evidence type="ECO:0000256" key="1">
    <source>
        <dbReference type="ARBA" id="ARBA00010641"/>
    </source>
</evidence>
<evidence type="ECO:0000256" key="4">
    <source>
        <dbReference type="ARBA" id="ARBA00023125"/>
    </source>
</evidence>
<evidence type="ECO:0000259" key="7">
    <source>
        <dbReference type="Pfam" id="PF08281"/>
    </source>
</evidence>
<organism evidence="8 9">
    <name type="scientific">Catenulispora subtropica</name>
    <dbReference type="NCBI Taxonomy" id="450798"/>
    <lineage>
        <taxon>Bacteria</taxon>
        <taxon>Bacillati</taxon>
        <taxon>Actinomycetota</taxon>
        <taxon>Actinomycetes</taxon>
        <taxon>Catenulisporales</taxon>
        <taxon>Catenulisporaceae</taxon>
        <taxon>Catenulispora</taxon>
    </lineage>
</organism>
<dbReference type="SUPFAM" id="SSF88946">
    <property type="entry name" value="Sigma2 domain of RNA polymerase sigma factors"/>
    <property type="match status" value="1"/>
</dbReference>
<dbReference type="Proteomes" id="UP001499854">
    <property type="component" value="Unassembled WGS sequence"/>
</dbReference>
<comment type="similarity">
    <text evidence="1">Belongs to the sigma-70 factor family. ECF subfamily.</text>
</comment>
<dbReference type="Gene3D" id="1.10.10.10">
    <property type="entry name" value="Winged helix-like DNA-binding domain superfamily/Winged helix DNA-binding domain"/>
    <property type="match status" value="1"/>
</dbReference>
<dbReference type="Pfam" id="PF08281">
    <property type="entry name" value="Sigma70_r4_2"/>
    <property type="match status" value="1"/>
</dbReference>
<feature type="domain" description="RNA polymerase sigma-70 region 2" evidence="6">
    <location>
        <begin position="14"/>
        <end position="79"/>
    </location>
</feature>
<gene>
    <name evidence="8" type="ORF">GCM10009838_31810</name>
</gene>
<evidence type="ECO:0000256" key="5">
    <source>
        <dbReference type="ARBA" id="ARBA00023163"/>
    </source>
</evidence>